<sequence>MTIIKPEFEDEKKCLRGLCPDIFVRMKFGGQVVNMICEVEELLKKSKFEIGFLINSPPLKVEKKLVPDLLTASASNTLKKVLDKIRDKTTPKIGICGMGGIGKTTVLLLLNNNPEIIAMFDFVIWMTVSKSWNIGKIQEEVGKRLSIDTTNESNERVASKLSHKLEGKKYLLLLDDVWEKVNLRDVGFPNANRENGCKVVLTTRTLEVCWKMGTNHEIKVEVLPEKEAWEMFKSKVDNVAEFSTIRQHAEEIVKKCGGLPLALKVVGGALRKKTNENFWRQFLSDLKSPAETSIEDIEEEVFKPLKVSYDCLTDIEKNCLLFCGLYPEDNEIKKSKLIGYWRAEGLLSGKLTLAKARVRGDAILEDLIDASLLEKCDGDDDIDCVKMHDVIRDLVLAMTSPKGKERIHMVRSGTSMETMPEDEEWEKATRISFMDNQHLSNLSESPDCPMLSTLLLRGCSNLKVIPESFFDNMRRLHVLDLSSIGINSLPISISKLVTLRELCLNNCSNLNVLPVELSELKSLEVFEVTKTKLDCSLIWIFELTNLKRLKINDVRSWAAKFVDSEQILVPGLISKISQMEEFCVPNFFNDFGLSDKSEDIVASELSSFSSLSSLQFHFSNASNLQYFLQNNRSWRERKLTDFRFFIGPGVVDWGLGRYKKILKYEGGRGEDHSILPWAIEDVLIRSNAFDLMGHGELTSLSDLGAGNTSELKSCNVSSCDILENVVNRNGLEMDAFQNLEILELFNLRNLKCIFEMEGLPPPLSRVANSFTNLTKLNLSKCSMIKHVFSNGFMIQQLSNLELLYIRDCSGLEGMLSEDENVGYEALPKLKVVQLWDLPEFVSFFKGIAMCWKSLEDMDISNCPKLRKLPLDVNSATNLKSIIVRSINFGIH</sequence>
<evidence type="ECO:0000256" key="2">
    <source>
        <dbReference type="ARBA" id="ARBA00022614"/>
    </source>
</evidence>
<dbReference type="FunFam" id="3.40.50.300:FF:001091">
    <property type="entry name" value="Probable disease resistance protein At1g61300"/>
    <property type="match status" value="1"/>
</dbReference>
<dbReference type="Pfam" id="PF00931">
    <property type="entry name" value="NB-ARC"/>
    <property type="match status" value="1"/>
</dbReference>
<evidence type="ECO:0000259" key="8">
    <source>
        <dbReference type="Pfam" id="PF23247"/>
    </source>
</evidence>
<evidence type="ECO:0000256" key="5">
    <source>
        <dbReference type="ARBA" id="ARBA00022821"/>
    </source>
</evidence>
<dbReference type="InterPro" id="IPR027417">
    <property type="entry name" value="P-loop_NTPase"/>
</dbReference>
<dbReference type="SUPFAM" id="SSF52540">
    <property type="entry name" value="P-loop containing nucleoside triphosphate hydrolases"/>
    <property type="match status" value="1"/>
</dbReference>
<dbReference type="InterPro" id="IPR036388">
    <property type="entry name" value="WH-like_DNA-bd_sf"/>
</dbReference>
<dbReference type="Pfam" id="PF23559">
    <property type="entry name" value="WHD_DRP"/>
    <property type="match status" value="1"/>
</dbReference>
<dbReference type="GO" id="GO:0051607">
    <property type="term" value="P:defense response to virus"/>
    <property type="evidence" value="ECO:0007669"/>
    <property type="project" value="UniProtKB-ARBA"/>
</dbReference>
<keyword evidence="3" id="KW-0677">Repeat</keyword>
<dbReference type="OrthoDB" id="736010at2759"/>
<evidence type="ECO:0000259" key="7">
    <source>
        <dbReference type="Pfam" id="PF00931"/>
    </source>
</evidence>
<gene>
    <name evidence="10" type="ORF">Acr_00g0012600</name>
</gene>
<feature type="domain" description="Disease resistance protein At4g27190-like leucine-rich repeats" evidence="8">
    <location>
        <begin position="767"/>
        <end position="881"/>
    </location>
</feature>
<dbReference type="Proteomes" id="UP000585474">
    <property type="component" value="Unassembled WGS sequence"/>
</dbReference>
<dbReference type="InterPro" id="IPR050905">
    <property type="entry name" value="Plant_NBS-LRR"/>
</dbReference>
<evidence type="ECO:0000313" key="11">
    <source>
        <dbReference type="Proteomes" id="UP000585474"/>
    </source>
</evidence>
<evidence type="ECO:0008006" key="12">
    <source>
        <dbReference type="Google" id="ProtNLM"/>
    </source>
</evidence>
<dbReference type="PANTHER" id="PTHR33463">
    <property type="entry name" value="NB-ARC DOMAIN-CONTAINING PROTEIN-RELATED"/>
    <property type="match status" value="1"/>
</dbReference>
<dbReference type="PRINTS" id="PR00364">
    <property type="entry name" value="DISEASERSIST"/>
</dbReference>
<comment type="similarity">
    <text evidence="1">Belongs to the disease resistance NB-LRR family.</text>
</comment>
<dbReference type="FunFam" id="1.10.8.430:FF:000003">
    <property type="entry name" value="Probable disease resistance protein At5g66910"/>
    <property type="match status" value="1"/>
</dbReference>
<feature type="domain" description="NB-ARC" evidence="7">
    <location>
        <begin position="77"/>
        <end position="236"/>
    </location>
</feature>
<reference evidence="11" key="1">
    <citation type="submission" date="2019-07" db="EMBL/GenBank/DDBJ databases">
        <title>De Novo Assembly of kiwifruit Actinidia rufa.</title>
        <authorList>
            <person name="Sugita-Konishi S."/>
            <person name="Sato K."/>
            <person name="Mori E."/>
            <person name="Abe Y."/>
            <person name="Kisaki G."/>
            <person name="Hamano K."/>
            <person name="Suezawa K."/>
            <person name="Otani M."/>
            <person name="Fukuda T."/>
            <person name="Manabe T."/>
            <person name="Gomi K."/>
            <person name="Tabuchi M."/>
            <person name="Akimitsu K."/>
            <person name="Kataoka I."/>
        </authorList>
    </citation>
    <scope>NUCLEOTIDE SEQUENCE [LARGE SCALE GENOMIC DNA]</scope>
    <source>
        <strain evidence="11">cv. Fuchu</strain>
    </source>
</reference>
<dbReference type="Pfam" id="PF23247">
    <property type="entry name" value="LRR_RPS2"/>
    <property type="match status" value="1"/>
</dbReference>
<name>A0A7J0D9R3_9ERIC</name>
<dbReference type="InterPro" id="IPR002182">
    <property type="entry name" value="NB-ARC"/>
</dbReference>
<organism evidence="10 11">
    <name type="scientific">Actinidia rufa</name>
    <dbReference type="NCBI Taxonomy" id="165716"/>
    <lineage>
        <taxon>Eukaryota</taxon>
        <taxon>Viridiplantae</taxon>
        <taxon>Streptophyta</taxon>
        <taxon>Embryophyta</taxon>
        <taxon>Tracheophyta</taxon>
        <taxon>Spermatophyta</taxon>
        <taxon>Magnoliopsida</taxon>
        <taxon>eudicotyledons</taxon>
        <taxon>Gunneridae</taxon>
        <taxon>Pentapetalae</taxon>
        <taxon>asterids</taxon>
        <taxon>Ericales</taxon>
        <taxon>Actinidiaceae</taxon>
        <taxon>Actinidia</taxon>
    </lineage>
</organism>
<proteinExistence type="inferred from homology"/>
<dbReference type="GO" id="GO:0043531">
    <property type="term" value="F:ADP binding"/>
    <property type="evidence" value="ECO:0007669"/>
    <property type="project" value="InterPro"/>
</dbReference>
<keyword evidence="2" id="KW-0433">Leucine-rich repeat</keyword>
<dbReference type="SUPFAM" id="SSF52058">
    <property type="entry name" value="L domain-like"/>
    <property type="match status" value="1"/>
</dbReference>
<dbReference type="Gene3D" id="3.80.10.10">
    <property type="entry name" value="Ribonuclease Inhibitor"/>
    <property type="match status" value="2"/>
</dbReference>
<keyword evidence="5" id="KW-0611">Plant defense</keyword>
<dbReference type="FunFam" id="1.10.10.10:FF:000322">
    <property type="entry name" value="Probable disease resistance protein At1g63360"/>
    <property type="match status" value="1"/>
</dbReference>
<comment type="caution">
    <text evidence="10">The sequence shown here is derived from an EMBL/GenBank/DDBJ whole genome shotgun (WGS) entry which is preliminary data.</text>
</comment>
<dbReference type="InterPro" id="IPR032675">
    <property type="entry name" value="LRR_dom_sf"/>
</dbReference>
<evidence type="ECO:0000259" key="9">
    <source>
        <dbReference type="Pfam" id="PF23559"/>
    </source>
</evidence>
<accession>A0A7J0D9R3</accession>
<evidence type="ECO:0000313" key="10">
    <source>
        <dbReference type="EMBL" id="GFS30561.1"/>
    </source>
</evidence>
<feature type="domain" description="Disease resistance protein winged helix" evidence="9">
    <location>
        <begin position="325"/>
        <end position="395"/>
    </location>
</feature>
<dbReference type="EMBL" id="BJWL01000125">
    <property type="protein sequence ID" value="GFS30561.1"/>
    <property type="molecule type" value="Genomic_DNA"/>
</dbReference>
<dbReference type="Gene3D" id="1.10.8.430">
    <property type="entry name" value="Helical domain of apoptotic protease-activating factors"/>
    <property type="match status" value="1"/>
</dbReference>
<evidence type="ECO:0000256" key="4">
    <source>
        <dbReference type="ARBA" id="ARBA00022741"/>
    </source>
</evidence>
<evidence type="ECO:0000256" key="3">
    <source>
        <dbReference type="ARBA" id="ARBA00022737"/>
    </source>
</evidence>
<dbReference type="Gene3D" id="1.10.10.10">
    <property type="entry name" value="Winged helix-like DNA-binding domain superfamily/Winged helix DNA-binding domain"/>
    <property type="match status" value="1"/>
</dbReference>
<dbReference type="InterPro" id="IPR042197">
    <property type="entry name" value="Apaf_helical"/>
</dbReference>
<evidence type="ECO:0000256" key="6">
    <source>
        <dbReference type="ARBA" id="ARBA00022840"/>
    </source>
</evidence>
<keyword evidence="4" id="KW-0547">Nucleotide-binding</keyword>
<dbReference type="GO" id="GO:0005524">
    <property type="term" value="F:ATP binding"/>
    <property type="evidence" value="ECO:0007669"/>
    <property type="project" value="UniProtKB-KW"/>
</dbReference>
<dbReference type="InterPro" id="IPR057135">
    <property type="entry name" value="At4g27190-like_LRR"/>
</dbReference>
<dbReference type="AlphaFoldDB" id="A0A7J0D9R3"/>
<dbReference type="InterPro" id="IPR058922">
    <property type="entry name" value="WHD_DRP"/>
</dbReference>
<protein>
    <recommendedName>
        <fullName evidence="12">NB-ARC domain-containing disease resistance protein</fullName>
    </recommendedName>
</protein>
<dbReference type="PANTHER" id="PTHR33463:SF167">
    <property type="entry name" value="PUTATIVE-RELATED"/>
    <property type="match status" value="1"/>
</dbReference>
<keyword evidence="6" id="KW-0067">ATP-binding</keyword>
<evidence type="ECO:0000256" key="1">
    <source>
        <dbReference type="ARBA" id="ARBA00008894"/>
    </source>
</evidence>
<keyword evidence="11" id="KW-1185">Reference proteome</keyword>
<dbReference type="Gene3D" id="3.40.50.300">
    <property type="entry name" value="P-loop containing nucleotide triphosphate hydrolases"/>
    <property type="match status" value="1"/>
</dbReference>